<evidence type="ECO:0000313" key="1">
    <source>
        <dbReference type="EMBL" id="OCC14747.1"/>
    </source>
</evidence>
<dbReference type="GO" id="GO:0005886">
    <property type="term" value="C:plasma membrane"/>
    <property type="evidence" value="ECO:0007669"/>
    <property type="project" value="TreeGrafter"/>
</dbReference>
<dbReference type="GO" id="GO:0071555">
    <property type="term" value="P:cell wall organization"/>
    <property type="evidence" value="ECO:0007669"/>
    <property type="project" value="TreeGrafter"/>
</dbReference>
<protein>
    <submittedName>
        <fullName evidence="1">Cell division protein FtsI (Peptidoglycan synthetase)</fullName>
    </submittedName>
</protein>
<sequence length="410" mass="46457">MKRNRKKTRRPQIPFLSLLVVLLVPLFCFLFRGPETEIEANTGPNYVPIRGNIFDRTGTLLAYSKKDPSGAVKRIYPYGDMAKAIIGEVDSWGRGIFGAELLMDEVLLSQKDISLTLEREVQITSEEVLNMQMAKFNATFGCFIMMDANTGEILALSTRSKLKEDEAHIGEPLYLKPLFHPGLLSIPIRWLRENEEFDEDNLKSGHKWVDIDSGQSLWSPWTKSTLQRFLDEKRSVTKELIDLGFGDGNGKVPIYTYNIFEEDFKSSPLNILRAFASLINDNGLISPYFINTLDFPSEKRAIPWLDQKKRESLRELLSGFSTPSIASVWWKKEETSGSKRCEIIALGYWPRQSPKVVYITAIKGASYDPIQRPGILSRARRALKLGAALPEEKILSYRVGGEGDVKKVVQ</sequence>
<dbReference type="PANTHER" id="PTHR30627:SF2">
    <property type="entry name" value="PEPTIDOGLYCAN D,D-TRANSPEPTIDASE MRDA"/>
    <property type="match status" value="1"/>
</dbReference>
<dbReference type="GO" id="GO:0008658">
    <property type="term" value="F:penicillin binding"/>
    <property type="evidence" value="ECO:0007669"/>
    <property type="project" value="InterPro"/>
</dbReference>
<reference evidence="1 2" key="1">
    <citation type="submission" date="2016-06" db="EMBL/GenBank/DDBJ databases">
        <title>Respiratory ammonification of nitrate coupled to the oxidation of elemental sulfur in deep-sea autotrophic thermophilic bacteria.</title>
        <authorList>
            <person name="Slobodkina G.B."/>
            <person name="Mardanov A.V."/>
            <person name="Ravin N.V."/>
            <person name="Frolova A.A."/>
            <person name="Viryasiv M.B."/>
            <person name="Chernyh N.A."/>
            <person name="Bonch-Osmolovskaya E.A."/>
            <person name="Slobodkin A.I."/>
        </authorList>
    </citation>
    <scope>NUCLEOTIDE SEQUENCE [LARGE SCALE GENOMIC DNA]</scope>
    <source>
        <strain evidence="1 2">S69</strain>
    </source>
</reference>
<keyword evidence="1" id="KW-0131">Cell cycle</keyword>
<dbReference type="Gene3D" id="3.90.1310.10">
    <property type="entry name" value="Penicillin-binding protein 2a (Domain 2)"/>
    <property type="match status" value="1"/>
</dbReference>
<comment type="caution">
    <text evidence="1">The sequence shown here is derived from an EMBL/GenBank/DDBJ whole genome shotgun (WGS) entry which is preliminary data.</text>
</comment>
<organism evidence="1 2">
    <name type="scientific">Dissulfuribacter thermophilus</name>
    <dbReference type="NCBI Taxonomy" id="1156395"/>
    <lineage>
        <taxon>Bacteria</taxon>
        <taxon>Pseudomonadati</taxon>
        <taxon>Thermodesulfobacteriota</taxon>
        <taxon>Dissulfuribacteria</taxon>
        <taxon>Dissulfuribacterales</taxon>
        <taxon>Dissulfuribacteraceae</taxon>
        <taxon>Dissulfuribacter</taxon>
    </lineage>
</organism>
<dbReference type="AlphaFoldDB" id="A0A1B9F471"/>
<dbReference type="GO" id="GO:0071972">
    <property type="term" value="F:peptidoglycan L,D-transpeptidase activity"/>
    <property type="evidence" value="ECO:0007669"/>
    <property type="project" value="TreeGrafter"/>
</dbReference>
<keyword evidence="1" id="KW-0132">Cell division</keyword>
<dbReference type="PANTHER" id="PTHR30627">
    <property type="entry name" value="PEPTIDOGLYCAN D,D-TRANSPEPTIDASE"/>
    <property type="match status" value="1"/>
</dbReference>
<gene>
    <name evidence="1" type="ORF">DBT_1807</name>
</gene>
<accession>A0A1B9F471</accession>
<dbReference type="RefSeq" id="WP_067619224.1">
    <property type="nucleotide sequence ID" value="NZ_MAGO01000009.1"/>
</dbReference>
<dbReference type="InterPro" id="IPR050515">
    <property type="entry name" value="Beta-lactam/transpept"/>
</dbReference>
<dbReference type="InterPro" id="IPR012338">
    <property type="entry name" value="Beta-lactam/transpept-like"/>
</dbReference>
<proteinExistence type="predicted"/>
<keyword evidence="2" id="KW-1185">Reference proteome</keyword>
<dbReference type="STRING" id="1156395.DBT_1807"/>
<dbReference type="Proteomes" id="UP000093080">
    <property type="component" value="Unassembled WGS sequence"/>
</dbReference>
<dbReference type="InterPro" id="IPR036138">
    <property type="entry name" value="PBP_dimer_sf"/>
</dbReference>
<dbReference type="OrthoDB" id="9789078at2"/>
<dbReference type="EMBL" id="MAGO01000009">
    <property type="protein sequence ID" value="OCC14747.1"/>
    <property type="molecule type" value="Genomic_DNA"/>
</dbReference>
<dbReference type="SUPFAM" id="SSF56519">
    <property type="entry name" value="Penicillin binding protein dimerisation domain"/>
    <property type="match status" value="1"/>
</dbReference>
<dbReference type="SUPFAM" id="SSF56601">
    <property type="entry name" value="beta-lactamase/transpeptidase-like"/>
    <property type="match status" value="1"/>
</dbReference>
<dbReference type="GO" id="GO:0051301">
    <property type="term" value="P:cell division"/>
    <property type="evidence" value="ECO:0007669"/>
    <property type="project" value="UniProtKB-KW"/>
</dbReference>
<evidence type="ECO:0000313" key="2">
    <source>
        <dbReference type="Proteomes" id="UP000093080"/>
    </source>
</evidence>
<name>A0A1B9F471_9BACT</name>
<dbReference type="Gene3D" id="3.40.710.10">
    <property type="entry name" value="DD-peptidase/beta-lactamase superfamily"/>
    <property type="match status" value="1"/>
</dbReference>